<evidence type="ECO:0000256" key="1">
    <source>
        <dbReference type="ARBA" id="ARBA00023125"/>
    </source>
</evidence>
<keyword evidence="1" id="KW-0238">DNA-binding</keyword>
<dbReference type="Gene3D" id="1.10.357.10">
    <property type="entry name" value="Tetracycline Repressor, domain 2"/>
    <property type="match status" value="1"/>
</dbReference>
<protein>
    <submittedName>
        <fullName evidence="3">Unannotated protein</fullName>
    </submittedName>
</protein>
<dbReference type="GO" id="GO:0003677">
    <property type="term" value="F:DNA binding"/>
    <property type="evidence" value="ECO:0007669"/>
    <property type="project" value="UniProtKB-KW"/>
</dbReference>
<organism evidence="3">
    <name type="scientific">freshwater metagenome</name>
    <dbReference type="NCBI Taxonomy" id="449393"/>
    <lineage>
        <taxon>unclassified sequences</taxon>
        <taxon>metagenomes</taxon>
        <taxon>ecological metagenomes</taxon>
    </lineage>
</organism>
<sequence length="198" mass="22349">MHPTREKLIMTMVRLLDGPDPEHVTVEEVLNESAISRGSLYHHFADFEELHETGLAYRITQWVNESVAAMSSILDSAQSREDIRKGIFAITAQSQDASRRLNRLERARAFGLAGFSPRFQAVLGAEQARMTNALQGHIEEAQRRGWIRADIDSMATAVFIQAYTLGRVVDDISTEKVDPEKWNDLINRVIVSHIFDGD</sequence>
<dbReference type="SUPFAM" id="SSF48498">
    <property type="entry name" value="Tetracyclin repressor-like, C-terminal domain"/>
    <property type="match status" value="1"/>
</dbReference>
<evidence type="ECO:0000259" key="2">
    <source>
        <dbReference type="PROSITE" id="PS50977"/>
    </source>
</evidence>
<accession>A0A6J6D1F1</accession>
<reference evidence="3" key="1">
    <citation type="submission" date="2020-05" db="EMBL/GenBank/DDBJ databases">
        <authorList>
            <person name="Chiriac C."/>
            <person name="Salcher M."/>
            <person name="Ghai R."/>
            <person name="Kavagutti S V."/>
        </authorList>
    </citation>
    <scope>NUCLEOTIDE SEQUENCE</scope>
</reference>
<name>A0A6J6D1F1_9ZZZZ</name>
<dbReference type="PROSITE" id="PS50977">
    <property type="entry name" value="HTH_TETR_2"/>
    <property type="match status" value="1"/>
</dbReference>
<feature type="domain" description="HTH tetR-type" evidence="2">
    <location>
        <begin position="2"/>
        <end position="62"/>
    </location>
</feature>
<evidence type="ECO:0000313" key="3">
    <source>
        <dbReference type="EMBL" id="CAB4557582.1"/>
    </source>
</evidence>
<dbReference type="AlphaFoldDB" id="A0A6J6D1F1"/>
<dbReference type="InterPro" id="IPR036271">
    <property type="entry name" value="Tet_transcr_reg_TetR-rel_C_sf"/>
</dbReference>
<proteinExistence type="predicted"/>
<dbReference type="EMBL" id="CAEZTD010000025">
    <property type="protein sequence ID" value="CAB4557582.1"/>
    <property type="molecule type" value="Genomic_DNA"/>
</dbReference>
<dbReference type="InterPro" id="IPR001647">
    <property type="entry name" value="HTH_TetR"/>
</dbReference>
<dbReference type="SUPFAM" id="SSF46689">
    <property type="entry name" value="Homeodomain-like"/>
    <property type="match status" value="1"/>
</dbReference>
<gene>
    <name evidence="3" type="ORF">UFOPK1591_00489</name>
</gene>
<dbReference type="InterPro" id="IPR009057">
    <property type="entry name" value="Homeodomain-like_sf"/>
</dbReference>